<dbReference type="AlphaFoldDB" id="A0AAD9MNR8"/>
<protein>
    <submittedName>
        <fullName evidence="2">Uncharacterized protein</fullName>
    </submittedName>
</protein>
<feature type="transmembrane region" description="Helical" evidence="1">
    <location>
        <begin position="96"/>
        <end position="115"/>
    </location>
</feature>
<evidence type="ECO:0000256" key="1">
    <source>
        <dbReference type="SAM" id="Phobius"/>
    </source>
</evidence>
<gene>
    <name evidence="2" type="ORF">NP493_5666g00002</name>
</gene>
<keyword evidence="1" id="KW-0472">Membrane</keyword>
<organism evidence="2 3">
    <name type="scientific">Ridgeia piscesae</name>
    <name type="common">Tubeworm</name>
    <dbReference type="NCBI Taxonomy" id="27915"/>
    <lineage>
        <taxon>Eukaryota</taxon>
        <taxon>Metazoa</taxon>
        <taxon>Spiralia</taxon>
        <taxon>Lophotrochozoa</taxon>
        <taxon>Annelida</taxon>
        <taxon>Polychaeta</taxon>
        <taxon>Sedentaria</taxon>
        <taxon>Canalipalpata</taxon>
        <taxon>Sabellida</taxon>
        <taxon>Siboglinidae</taxon>
        <taxon>Ridgeia</taxon>
    </lineage>
</organism>
<comment type="caution">
    <text evidence="2">The sequence shown here is derived from an EMBL/GenBank/DDBJ whole genome shotgun (WGS) entry which is preliminary data.</text>
</comment>
<reference evidence="2" key="1">
    <citation type="journal article" date="2023" name="Mol. Biol. Evol.">
        <title>Third-Generation Sequencing Reveals the Adaptive Role of the Epigenome in Three Deep-Sea Polychaetes.</title>
        <authorList>
            <person name="Perez M."/>
            <person name="Aroh O."/>
            <person name="Sun Y."/>
            <person name="Lan Y."/>
            <person name="Juniper S.K."/>
            <person name="Young C.R."/>
            <person name="Angers B."/>
            <person name="Qian P.Y."/>
        </authorList>
    </citation>
    <scope>NUCLEOTIDE SEQUENCE</scope>
    <source>
        <strain evidence="2">R07B-5</strain>
    </source>
</reference>
<feature type="transmembrane region" description="Helical" evidence="1">
    <location>
        <begin position="12"/>
        <end position="32"/>
    </location>
</feature>
<name>A0AAD9MNR8_RIDPI</name>
<dbReference type="Proteomes" id="UP001209878">
    <property type="component" value="Unassembled WGS sequence"/>
</dbReference>
<dbReference type="EMBL" id="JAODUO010005652">
    <property type="protein sequence ID" value="KAK2140632.1"/>
    <property type="molecule type" value="Genomic_DNA"/>
</dbReference>
<evidence type="ECO:0000313" key="3">
    <source>
        <dbReference type="Proteomes" id="UP001209878"/>
    </source>
</evidence>
<evidence type="ECO:0000313" key="2">
    <source>
        <dbReference type="EMBL" id="KAK2140632.1"/>
    </source>
</evidence>
<keyword evidence="1" id="KW-1133">Transmembrane helix</keyword>
<feature type="transmembrane region" description="Helical" evidence="1">
    <location>
        <begin position="53"/>
        <end position="76"/>
    </location>
</feature>
<keyword evidence="3" id="KW-1185">Reference proteome</keyword>
<keyword evidence="1" id="KW-0812">Transmembrane</keyword>
<sequence length="139" mass="14128">MYGTSTDGAPMSIQGVSVCVFTVVSVTSKLSVPFAGSRFSVITSVPSVLHFKLITFSLSVLSNVSITFVMSGLSDVSVTAAVLSDSAVTVSVSSDTSVTITMSVLFVSVVAASGLPDMFMTVFTPVLSDVSAPSVTGLA</sequence>
<proteinExistence type="predicted"/>
<accession>A0AAD9MNR8</accession>